<dbReference type="PROSITE" id="PS50893">
    <property type="entry name" value="ABC_TRANSPORTER_2"/>
    <property type="match status" value="1"/>
</dbReference>
<comment type="caution">
    <text evidence="6">The sequence shown here is derived from an EMBL/GenBank/DDBJ whole genome shotgun (WGS) entry which is preliminary data.</text>
</comment>
<evidence type="ECO:0000256" key="2">
    <source>
        <dbReference type="ARBA" id="ARBA00022448"/>
    </source>
</evidence>
<dbReference type="PANTHER" id="PTHR43776:SF7">
    <property type="entry name" value="D,D-DIPEPTIDE TRANSPORT ATP-BINDING PROTEIN DDPF-RELATED"/>
    <property type="match status" value="1"/>
</dbReference>
<feature type="domain" description="ABC transporter" evidence="5">
    <location>
        <begin position="6"/>
        <end position="239"/>
    </location>
</feature>
<dbReference type="InterPro" id="IPR027417">
    <property type="entry name" value="P-loop_NTPase"/>
</dbReference>
<dbReference type="OrthoDB" id="2986442at2"/>
<evidence type="ECO:0000256" key="4">
    <source>
        <dbReference type="ARBA" id="ARBA00022840"/>
    </source>
</evidence>
<dbReference type="PANTHER" id="PTHR43776">
    <property type="entry name" value="TRANSPORT ATP-BINDING PROTEIN"/>
    <property type="match status" value="1"/>
</dbReference>
<name>A0A3N1CYF2_9ACTN</name>
<dbReference type="InterPro" id="IPR017871">
    <property type="entry name" value="ABC_transporter-like_CS"/>
</dbReference>
<evidence type="ECO:0000313" key="7">
    <source>
        <dbReference type="Proteomes" id="UP000272400"/>
    </source>
</evidence>
<dbReference type="EMBL" id="RJKE01000001">
    <property type="protein sequence ID" value="ROO86311.1"/>
    <property type="molecule type" value="Genomic_DNA"/>
</dbReference>
<dbReference type="InterPro" id="IPR050319">
    <property type="entry name" value="ABC_transp_ATP-bind"/>
</dbReference>
<evidence type="ECO:0000256" key="1">
    <source>
        <dbReference type="ARBA" id="ARBA00005417"/>
    </source>
</evidence>
<gene>
    <name evidence="6" type="ORF">EDD29_3875</name>
</gene>
<dbReference type="SMART" id="SM00382">
    <property type="entry name" value="AAA"/>
    <property type="match status" value="1"/>
</dbReference>
<dbReference type="Proteomes" id="UP000272400">
    <property type="component" value="Unassembled WGS sequence"/>
</dbReference>
<dbReference type="RefSeq" id="WP_123665726.1">
    <property type="nucleotide sequence ID" value="NZ_RJKE01000001.1"/>
</dbReference>
<evidence type="ECO:0000313" key="6">
    <source>
        <dbReference type="EMBL" id="ROO86311.1"/>
    </source>
</evidence>
<keyword evidence="3" id="KW-0547">Nucleotide-binding</keyword>
<keyword evidence="7" id="KW-1185">Reference proteome</keyword>
<keyword evidence="2" id="KW-0813">Transport</keyword>
<dbReference type="GO" id="GO:0005524">
    <property type="term" value="F:ATP binding"/>
    <property type="evidence" value="ECO:0007669"/>
    <property type="project" value="UniProtKB-KW"/>
</dbReference>
<dbReference type="GO" id="GO:0055085">
    <property type="term" value="P:transmembrane transport"/>
    <property type="evidence" value="ECO:0007669"/>
    <property type="project" value="UniProtKB-ARBA"/>
</dbReference>
<keyword evidence="4" id="KW-0067">ATP-binding</keyword>
<evidence type="ECO:0000256" key="3">
    <source>
        <dbReference type="ARBA" id="ARBA00022741"/>
    </source>
</evidence>
<dbReference type="Pfam" id="PF00005">
    <property type="entry name" value="ABC_tran"/>
    <property type="match status" value="1"/>
</dbReference>
<reference evidence="6 7" key="1">
    <citation type="submission" date="2018-11" db="EMBL/GenBank/DDBJ databases">
        <title>Sequencing the genomes of 1000 actinobacteria strains.</title>
        <authorList>
            <person name="Klenk H.-P."/>
        </authorList>
    </citation>
    <scope>NUCLEOTIDE SEQUENCE [LARGE SCALE GENOMIC DNA]</scope>
    <source>
        <strain evidence="6 7">DSM 44254</strain>
    </source>
</reference>
<dbReference type="GO" id="GO:0016887">
    <property type="term" value="F:ATP hydrolysis activity"/>
    <property type="evidence" value="ECO:0007669"/>
    <property type="project" value="InterPro"/>
</dbReference>
<protein>
    <submittedName>
        <fullName evidence="6">ABC transporter family protein</fullName>
    </submittedName>
</protein>
<proteinExistence type="inferred from homology"/>
<dbReference type="AlphaFoldDB" id="A0A3N1CYF2"/>
<accession>A0A3N1CYF2</accession>
<evidence type="ECO:0000259" key="5">
    <source>
        <dbReference type="PROSITE" id="PS50893"/>
    </source>
</evidence>
<sequence length="248" mass="26159">MSEPLLSLTDVRKSYGRHEAVAGVSLDVGRGETVAVVGESGSGKSTLGRCAVRLTRPTSGSVRFDGIELAGLSGRRLRPLRPRFQMVFQDPSGSLDPRWTIGRSLAEPLGLQRRDADVGALLGEVGLDPSFAGRRPHELSGGQRQRVGIARALALSPDLLVLDEPVTALDVSVQAQIINLLLELQESRGLAYLLISHDLAVVGALAHRTAVMNAGRVIEAGPTGQILGAPEHPYTRMLLASAGGAEAV</sequence>
<organism evidence="6 7">
    <name type="scientific">Actinocorallia herbida</name>
    <dbReference type="NCBI Taxonomy" id="58109"/>
    <lineage>
        <taxon>Bacteria</taxon>
        <taxon>Bacillati</taxon>
        <taxon>Actinomycetota</taxon>
        <taxon>Actinomycetes</taxon>
        <taxon>Streptosporangiales</taxon>
        <taxon>Thermomonosporaceae</taxon>
        <taxon>Actinocorallia</taxon>
    </lineage>
</organism>
<comment type="similarity">
    <text evidence="1">Belongs to the ABC transporter superfamily.</text>
</comment>
<dbReference type="Gene3D" id="3.40.50.300">
    <property type="entry name" value="P-loop containing nucleotide triphosphate hydrolases"/>
    <property type="match status" value="1"/>
</dbReference>
<dbReference type="PROSITE" id="PS00211">
    <property type="entry name" value="ABC_TRANSPORTER_1"/>
    <property type="match status" value="1"/>
</dbReference>
<dbReference type="SUPFAM" id="SSF52540">
    <property type="entry name" value="P-loop containing nucleoside triphosphate hydrolases"/>
    <property type="match status" value="1"/>
</dbReference>
<dbReference type="InterPro" id="IPR003593">
    <property type="entry name" value="AAA+_ATPase"/>
</dbReference>
<dbReference type="InterPro" id="IPR003439">
    <property type="entry name" value="ABC_transporter-like_ATP-bd"/>
</dbReference>
<dbReference type="CDD" id="cd03257">
    <property type="entry name" value="ABC_NikE_OppD_transporters"/>
    <property type="match status" value="1"/>
</dbReference>